<sequence length="579" mass="64774">MALGNLSFNNVWECLSSGERRENASRLAPDCDTANPDTVRDTGLAPQPHKSLDCLEDLRMTEKLGGLEGSNPTEAPNTLILRSKSKATPKSQSTLESPIIVCPGGDLILHYVSSASAETHYWKVDRETLRKQSSYFNVLLDPTRSFIENKSLASQLANLSTSDVLPVVKLPTNAISDLFGMEAFELSLQMCCFESLKTGTAQDSEDSLMAVFFRTLLSRPPSLIARLIAIAGFYQNEERVCQVLKNLNYLGRNKSQEKFSQGTLRLGEDRIRQCIFIARALEEHTILRRLSHALVVLGSKHWAQPPENPGVPHLPWQYLADGLEWQLFYRRQCVLNTIADLQAYFLRKYGGLETEQQNPTTASSGAARNLLNTQERAVQCRAGLDNANQCDLFHLGQMTRFFSVRTKSVFIGSNYIDPDFRPPSTADETVSTPDHVPPVPDIASILVALKKCPDYQIDQNHNACGIRRRLLPILDCIEKFVMDGYGLLGVQPDDFDTSRNSVGPSWTEGFTRAVHITFGQISLVEYEPGYHHKRVYPFSHVSGGSLSKECRAHALFTAQKRVWEPESRNPATSQELFHP</sequence>
<accession>A0A8J8WEN5</accession>
<evidence type="ECO:0008006" key="4">
    <source>
        <dbReference type="Google" id="ProtNLM"/>
    </source>
</evidence>
<keyword evidence="3" id="KW-1185">Reference proteome</keyword>
<dbReference type="OrthoDB" id="5398371at2759"/>
<gene>
    <name evidence="2" type="ORF">PECM_002711</name>
</gene>
<evidence type="ECO:0000313" key="3">
    <source>
        <dbReference type="Proteomes" id="UP000631181"/>
    </source>
</evidence>
<dbReference type="Proteomes" id="UP000631181">
    <property type="component" value="Unassembled WGS sequence"/>
</dbReference>
<evidence type="ECO:0000256" key="1">
    <source>
        <dbReference type="SAM" id="MobiDB-lite"/>
    </source>
</evidence>
<protein>
    <recommendedName>
        <fullName evidence="4">BTB domain-containing protein</fullName>
    </recommendedName>
</protein>
<comment type="caution">
    <text evidence="2">The sequence shown here is derived from an EMBL/GenBank/DDBJ whole genome shotgun (WGS) entry which is preliminary data.</text>
</comment>
<proteinExistence type="predicted"/>
<organism evidence="2 3">
    <name type="scientific">Penicillium ucsense</name>
    <dbReference type="NCBI Taxonomy" id="2839758"/>
    <lineage>
        <taxon>Eukaryota</taxon>
        <taxon>Fungi</taxon>
        <taxon>Dikarya</taxon>
        <taxon>Ascomycota</taxon>
        <taxon>Pezizomycotina</taxon>
        <taxon>Eurotiomycetes</taxon>
        <taxon>Eurotiomycetidae</taxon>
        <taxon>Eurotiales</taxon>
        <taxon>Aspergillaceae</taxon>
        <taxon>Penicillium</taxon>
    </lineage>
</organism>
<name>A0A8J8WEN5_9EURO</name>
<dbReference type="EMBL" id="WIWV01000172">
    <property type="protein sequence ID" value="KAF7712487.1"/>
    <property type="molecule type" value="Genomic_DNA"/>
</dbReference>
<evidence type="ECO:0000313" key="2">
    <source>
        <dbReference type="EMBL" id="KAF7712487.1"/>
    </source>
</evidence>
<dbReference type="AlphaFoldDB" id="A0A8J8WEN5"/>
<reference evidence="2" key="1">
    <citation type="journal article" date="2020" name="Front. Microbiol.">
        <title>Gene regulatory networks of Penicillium echinulatum 2HH and Penicillium oxalicum 114-2 inferred by a computational biology approach.</title>
        <authorList>
            <person name="Lenz A.R."/>
            <person name="Galan-Vasquez E."/>
            <person name="Balbinot E."/>
            <person name="De Abreu F.P."/>
            <person name="De Oliveira N.S."/>
            <person name="Da Rosa L.O."/>
            <person name="De Avila E Silva S."/>
            <person name="Camassola M."/>
            <person name="Dillon A.J.P."/>
            <person name="Perez-Rueda E."/>
        </authorList>
    </citation>
    <scope>NUCLEOTIDE SEQUENCE</scope>
    <source>
        <strain evidence="2">S1M29</strain>
    </source>
</reference>
<feature type="region of interest" description="Disordered" evidence="1">
    <location>
        <begin position="23"/>
        <end position="50"/>
    </location>
</feature>